<accession>A0A6H2A1M4</accession>
<proteinExistence type="predicted"/>
<evidence type="ECO:0000313" key="2">
    <source>
        <dbReference type="EMBL" id="QJA54096.1"/>
    </source>
</evidence>
<feature type="compositionally biased region" description="Basic and acidic residues" evidence="1">
    <location>
        <begin position="340"/>
        <end position="372"/>
    </location>
</feature>
<dbReference type="AlphaFoldDB" id="A0A6H2A1M4"/>
<evidence type="ECO:0000256" key="1">
    <source>
        <dbReference type="SAM" id="MobiDB-lite"/>
    </source>
</evidence>
<name>A0A6H2A1M4_9ZZZZ</name>
<organism evidence="2">
    <name type="scientific">viral metagenome</name>
    <dbReference type="NCBI Taxonomy" id="1070528"/>
    <lineage>
        <taxon>unclassified sequences</taxon>
        <taxon>metagenomes</taxon>
        <taxon>organismal metagenomes</taxon>
    </lineage>
</organism>
<dbReference type="EMBL" id="MT144476">
    <property type="protein sequence ID" value="QJA54096.1"/>
    <property type="molecule type" value="Genomic_DNA"/>
</dbReference>
<evidence type="ECO:0000313" key="3">
    <source>
        <dbReference type="EMBL" id="QJA69101.1"/>
    </source>
</evidence>
<protein>
    <submittedName>
        <fullName evidence="2">Putative RecT family protein</fullName>
    </submittedName>
</protein>
<sequence length="414" mass="47741">MEKEKFEKLPSEYRADLLKAQDSIFFNTALFEQCQRVAQMFAESTMVPEHFQKNIGNCMIGLNYAARLKADPFMVLQALYIVHGRPGVESKLVEAGINQSGKYAEPLQYEWLDAEDNSVSRVEVLKKREGQWGCQAFTIDELSGKRVDGPKIHWDLIKGMGWWDKAGPDKTPKTNFWRNMTEMMFYYRAASWFANKNCPEVKLGMHTKEELEDSIIDITPQRPIVKGPDPEVENRFTQEIIDKGGLRLDLLDRYLKICADHFKTSIQEIKSNALENPAGFIQAFRLWSEKNIEPDAEPKIEGSNFHCPHCDFEAVSERGLKKHLTQSHQNVPNAEPSQGQDEKKTQPEPDLKAKEEQEKLEAAQKALEAKRMEAEETIFCPDHEGNVKSSLCKDCLLRNRCDPYKEWQHEKQRE</sequence>
<gene>
    <name evidence="3" type="ORF">MM415A05075_0010</name>
    <name evidence="2" type="ORF">TM448A04300_0009</name>
</gene>
<reference evidence="2" key="1">
    <citation type="submission" date="2020-03" db="EMBL/GenBank/DDBJ databases">
        <title>The deep terrestrial virosphere.</title>
        <authorList>
            <person name="Holmfeldt K."/>
            <person name="Nilsson E."/>
            <person name="Simone D."/>
            <person name="Lopez-Fernandez M."/>
            <person name="Wu X."/>
            <person name="de Brujin I."/>
            <person name="Lundin D."/>
            <person name="Andersson A."/>
            <person name="Bertilsson S."/>
            <person name="Dopson M."/>
        </authorList>
    </citation>
    <scope>NUCLEOTIDE SEQUENCE</scope>
    <source>
        <strain evidence="3">MM415A05075</strain>
        <strain evidence="2">TM448A04300</strain>
    </source>
</reference>
<feature type="region of interest" description="Disordered" evidence="1">
    <location>
        <begin position="323"/>
        <end position="372"/>
    </location>
</feature>
<feature type="compositionally biased region" description="Polar residues" evidence="1">
    <location>
        <begin position="326"/>
        <end position="339"/>
    </location>
</feature>
<dbReference type="EMBL" id="MT141677">
    <property type="protein sequence ID" value="QJA69101.1"/>
    <property type="molecule type" value="Genomic_DNA"/>
</dbReference>